<keyword evidence="3" id="KW-1185">Reference proteome</keyword>
<sequence length="560" mass="63746">MSFYWETNRSPLWNNPFLQNDLVAQHSQRYTNISDITAHRSPLTTMELTNSEPSKSPNIAETPPLGFVQRMRQKFDDLSRKAAQSASISPHSRKKRYPSADDILADNDELSFSLANRMVHLPTTTMQENADEIHQSDTIDSFRNESTKTKVSPISRPTSLFQQSVSFDDDEQLIITKPLREVSVLRQKFEEISNFDMFGSIKRVNSNRLRRYNRRHLSDSSLNEPNEETEFIQAYRRLKRSSPIYRHKENTSPYESYDELERKKAKNASYADPTGLLIVGSTARIFFERDITETQRPLLPVRVVDLINPPDPVSARDTYNPNLLEENISFGVQANDYNSPVNDKNQSPPPEEPKPTFLSETDESLPTLTDKTSFISVQTVPPSALIRRDILSAKISDNNCPSDSEKQFPWSRSRPQPNTAVNELDEVRRLVRKFTASREKQAALLDETLQMASPKEIPQPPTIIRQPQITPRYVSFGIRDLPSSTYVVTKLTASPNEYKPLIPEKPVHYGRQLMDRSAVTPAKISSSSTHVVTIVVGDDDSRYFTQGCADFSQKSFVVAI</sequence>
<organism evidence="2 3">
    <name type="scientific">Gnathostoma spinigerum</name>
    <dbReference type="NCBI Taxonomy" id="75299"/>
    <lineage>
        <taxon>Eukaryota</taxon>
        <taxon>Metazoa</taxon>
        <taxon>Ecdysozoa</taxon>
        <taxon>Nematoda</taxon>
        <taxon>Chromadorea</taxon>
        <taxon>Rhabditida</taxon>
        <taxon>Spirurina</taxon>
        <taxon>Gnathostomatomorpha</taxon>
        <taxon>Gnathostomatoidea</taxon>
        <taxon>Gnathostomatidae</taxon>
        <taxon>Gnathostoma</taxon>
    </lineage>
</organism>
<name>A0ABD6E4J2_9BILA</name>
<dbReference type="Proteomes" id="UP001608902">
    <property type="component" value="Unassembled WGS sequence"/>
</dbReference>
<proteinExistence type="predicted"/>
<feature type="region of interest" description="Disordered" evidence="1">
    <location>
        <begin position="76"/>
        <end position="100"/>
    </location>
</feature>
<evidence type="ECO:0000256" key="1">
    <source>
        <dbReference type="SAM" id="MobiDB-lite"/>
    </source>
</evidence>
<dbReference type="AlphaFoldDB" id="A0ABD6E4J2"/>
<reference evidence="2 3" key="1">
    <citation type="submission" date="2024-08" db="EMBL/GenBank/DDBJ databases">
        <title>Gnathostoma spinigerum genome.</title>
        <authorList>
            <person name="Gonzalez-Bertolin B."/>
            <person name="Monzon S."/>
            <person name="Zaballos A."/>
            <person name="Jimenez P."/>
            <person name="Dekumyoy P."/>
            <person name="Varona S."/>
            <person name="Cuesta I."/>
            <person name="Sumanam S."/>
            <person name="Adisakwattana P."/>
            <person name="Gasser R.B."/>
            <person name="Hernandez-Gonzalez A."/>
            <person name="Young N.D."/>
            <person name="Perteguer M.J."/>
        </authorList>
    </citation>
    <scope>NUCLEOTIDE SEQUENCE [LARGE SCALE GENOMIC DNA]</scope>
    <source>
        <strain evidence="2">AL3</strain>
        <tissue evidence="2">Liver</tissue>
    </source>
</reference>
<protein>
    <submittedName>
        <fullName evidence="2">Uncharacterized protein</fullName>
    </submittedName>
</protein>
<feature type="region of interest" description="Disordered" evidence="1">
    <location>
        <begin position="334"/>
        <end position="362"/>
    </location>
</feature>
<evidence type="ECO:0000313" key="3">
    <source>
        <dbReference type="Proteomes" id="UP001608902"/>
    </source>
</evidence>
<dbReference type="EMBL" id="JBGFUD010000391">
    <property type="protein sequence ID" value="MFH4974440.1"/>
    <property type="molecule type" value="Genomic_DNA"/>
</dbReference>
<evidence type="ECO:0000313" key="2">
    <source>
        <dbReference type="EMBL" id="MFH4974440.1"/>
    </source>
</evidence>
<feature type="compositionally biased region" description="Polar residues" evidence="1">
    <location>
        <begin position="334"/>
        <end position="346"/>
    </location>
</feature>
<comment type="caution">
    <text evidence="2">The sequence shown here is derived from an EMBL/GenBank/DDBJ whole genome shotgun (WGS) entry which is preliminary data.</text>
</comment>
<gene>
    <name evidence="2" type="ORF">AB6A40_001149</name>
</gene>
<feature type="region of interest" description="Disordered" evidence="1">
    <location>
        <begin position="395"/>
        <end position="417"/>
    </location>
</feature>
<accession>A0ABD6E4J2</accession>